<dbReference type="RefSeq" id="WP_141150090.1">
    <property type="nucleotide sequence ID" value="NZ_VHLG01000011.1"/>
</dbReference>
<evidence type="ECO:0000256" key="1">
    <source>
        <dbReference type="ARBA" id="ARBA00023239"/>
    </source>
</evidence>
<reference evidence="3 4" key="1">
    <citation type="submission" date="2019-06" db="EMBL/GenBank/DDBJ databases">
        <authorList>
            <person name="Li M."/>
        </authorList>
    </citation>
    <scope>NUCLEOTIDE SEQUENCE [LARGE SCALE GENOMIC DNA]</scope>
    <source>
        <strain evidence="3 4">BGMRC2036</strain>
    </source>
</reference>
<gene>
    <name evidence="3" type="ORF">FJU08_16335</name>
</gene>
<name>A0A506U721_9HYPH</name>
<dbReference type="SUPFAM" id="SSF56529">
    <property type="entry name" value="FAH"/>
    <property type="match status" value="1"/>
</dbReference>
<dbReference type="Proteomes" id="UP000318801">
    <property type="component" value="Unassembled WGS sequence"/>
</dbReference>
<dbReference type="Pfam" id="PF01557">
    <property type="entry name" value="FAA_hydrolase"/>
    <property type="match status" value="1"/>
</dbReference>
<comment type="caution">
    <text evidence="3">The sequence shown here is derived from an EMBL/GenBank/DDBJ whole genome shotgun (WGS) entry which is preliminary data.</text>
</comment>
<dbReference type="PANTHER" id="PTHR30143:SF0">
    <property type="entry name" value="2-KETO-4-PENTENOATE HYDRATASE"/>
    <property type="match status" value="1"/>
</dbReference>
<keyword evidence="4" id="KW-1185">Reference proteome</keyword>
<protein>
    <submittedName>
        <fullName evidence="3">2-keto-4-pentenoate hydratase</fullName>
    </submittedName>
</protein>
<dbReference type="InterPro" id="IPR050772">
    <property type="entry name" value="Hydratase-Decarb/MhpD_sf"/>
</dbReference>
<sequence length="270" mass="27955">MSKSDTEIEAIAAAFVEARRQATKLDDFPGDLPATLEEAYRVQDKALELDMRPVGGWKVAGVHPDLQAKLGATRIVGPIYADNIRRMPKGGMAEVSVFEGGFAALEAEFTVVFAKDLEAGPNGFSDDVILNAIGAIHAGAEIASSPLATLNALGPTAVVSDHGNNAGAVVGPVIDGWKRLTFDAMTSRMLVDGAVVGEGSAAKVANGPLESVRLLAENLASRGRILHAGDVVLTGMTTGIHEVLPGACGRAEFAGAEAFEIVVKAAMPRG</sequence>
<evidence type="ECO:0000313" key="3">
    <source>
        <dbReference type="EMBL" id="TPW28891.1"/>
    </source>
</evidence>
<dbReference type="EMBL" id="VHLG01000011">
    <property type="protein sequence ID" value="TPW28891.1"/>
    <property type="molecule type" value="Genomic_DNA"/>
</dbReference>
<dbReference type="InterPro" id="IPR011234">
    <property type="entry name" value="Fumarylacetoacetase-like_C"/>
</dbReference>
<dbReference type="PANTHER" id="PTHR30143">
    <property type="entry name" value="ACID HYDRATASE"/>
    <property type="match status" value="1"/>
</dbReference>
<proteinExistence type="predicted"/>
<keyword evidence="1" id="KW-0456">Lyase</keyword>
<organism evidence="3 4">
    <name type="scientific">Martelella alba</name>
    <dbReference type="NCBI Taxonomy" id="2590451"/>
    <lineage>
        <taxon>Bacteria</taxon>
        <taxon>Pseudomonadati</taxon>
        <taxon>Pseudomonadota</taxon>
        <taxon>Alphaproteobacteria</taxon>
        <taxon>Hyphomicrobiales</taxon>
        <taxon>Aurantimonadaceae</taxon>
        <taxon>Martelella</taxon>
    </lineage>
</organism>
<dbReference type="GO" id="GO:0008684">
    <property type="term" value="F:2-oxopent-4-enoate hydratase activity"/>
    <property type="evidence" value="ECO:0007669"/>
    <property type="project" value="TreeGrafter"/>
</dbReference>
<feature type="domain" description="Fumarylacetoacetase-like C-terminal" evidence="2">
    <location>
        <begin position="104"/>
        <end position="240"/>
    </location>
</feature>
<dbReference type="InterPro" id="IPR036663">
    <property type="entry name" value="Fumarylacetoacetase_C_sf"/>
</dbReference>
<evidence type="ECO:0000259" key="2">
    <source>
        <dbReference type="Pfam" id="PF01557"/>
    </source>
</evidence>
<dbReference type="AlphaFoldDB" id="A0A506U721"/>
<dbReference type="OrthoDB" id="9792137at2"/>
<dbReference type="GO" id="GO:0005737">
    <property type="term" value="C:cytoplasm"/>
    <property type="evidence" value="ECO:0007669"/>
    <property type="project" value="TreeGrafter"/>
</dbReference>
<evidence type="ECO:0000313" key="4">
    <source>
        <dbReference type="Proteomes" id="UP000318801"/>
    </source>
</evidence>
<dbReference type="Gene3D" id="3.90.850.10">
    <property type="entry name" value="Fumarylacetoacetase-like, C-terminal domain"/>
    <property type="match status" value="1"/>
</dbReference>
<accession>A0A506U721</accession>